<evidence type="ECO:0000313" key="1">
    <source>
        <dbReference type="EMBL" id="OGY50844.1"/>
    </source>
</evidence>
<comment type="caution">
    <text evidence="1">The sequence shown here is derived from an EMBL/GenBank/DDBJ whole genome shotgun (WGS) entry which is preliminary data.</text>
</comment>
<reference evidence="1 2" key="1">
    <citation type="journal article" date="2016" name="Nat. Commun.">
        <title>Thousands of microbial genomes shed light on interconnected biogeochemical processes in an aquifer system.</title>
        <authorList>
            <person name="Anantharaman K."/>
            <person name="Brown C.T."/>
            <person name="Hug L.A."/>
            <person name="Sharon I."/>
            <person name="Castelle C.J."/>
            <person name="Probst A.J."/>
            <person name="Thomas B.C."/>
            <person name="Singh A."/>
            <person name="Wilkins M.J."/>
            <person name="Karaoz U."/>
            <person name="Brodie E.L."/>
            <person name="Williams K.H."/>
            <person name="Hubbard S.S."/>
            <person name="Banfield J.F."/>
        </authorList>
    </citation>
    <scope>NUCLEOTIDE SEQUENCE [LARGE SCALE GENOMIC DNA]</scope>
</reference>
<gene>
    <name evidence="1" type="ORF">A3J59_03250</name>
</gene>
<dbReference type="Proteomes" id="UP000177310">
    <property type="component" value="Unassembled WGS sequence"/>
</dbReference>
<dbReference type="EMBL" id="MHIL01000027">
    <property type="protein sequence ID" value="OGY50844.1"/>
    <property type="molecule type" value="Genomic_DNA"/>
</dbReference>
<name>A0A1G1YF33_9BACT</name>
<dbReference type="AlphaFoldDB" id="A0A1G1YF33"/>
<sequence>MIKETGPAPEHGAAENQKYEELMAAFSEAERLLQASFADQANQELLTQLDQAMKHSNEAWDEYRDAIEVAHQREQAEE</sequence>
<accession>A0A1G1YF33</accession>
<proteinExistence type="predicted"/>
<protein>
    <submittedName>
        <fullName evidence="1">Uncharacterized protein</fullName>
    </submittedName>
</protein>
<evidence type="ECO:0000313" key="2">
    <source>
        <dbReference type="Proteomes" id="UP000177310"/>
    </source>
</evidence>
<organism evidence="1 2">
    <name type="scientific">Candidatus Buchananbacteria bacterium RIFCSPHIGHO2_02_FULL_56_16</name>
    <dbReference type="NCBI Taxonomy" id="1797542"/>
    <lineage>
        <taxon>Bacteria</taxon>
        <taxon>Candidatus Buchananiibacteriota</taxon>
    </lineage>
</organism>
<dbReference type="STRING" id="1797542.A3J59_03250"/>